<protein>
    <submittedName>
        <fullName evidence="1">Uncharacterized protein</fullName>
    </submittedName>
</protein>
<name>A0A397SPY8_9GLOM</name>
<evidence type="ECO:0000313" key="2">
    <source>
        <dbReference type="Proteomes" id="UP000265703"/>
    </source>
</evidence>
<dbReference type="OrthoDB" id="2740448at2759"/>
<accession>A0A397SPY8</accession>
<sequence length="136" mass="16353">MNYKTELEKLHIENKSLFYKIQIFVNDLLTFNDSKNARNRLEKDPMAKFFFSNVYFSKEEIEYLFNFPTSSGLSVSKFLDVTLLDKINSHQLCSSHDLAPLIQQVFDIQKNFQKEKYFKKNLKIFEKNWNQNYNEL</sequence>
<organism evidence="1 2">
    <name type="scientific">Glomus cerebriforme</name>
    <dbReference type="NCBI Taxonomy" id="658196"/>
    <lineage>
        <taxon>Eukaryota</taxon>
        <taxon>Fungi</taxon>
        <taxon>Fungi incertae sedis</taxon>
        <taxon>Mucoromycota</taxon>
        <taxon>Glomeromycotina</taxon>
        <taxon>Glomeromycetes</taxon>
        <taxon>Glomerales</taxon>
        <taxon>Glomeraceae</taxon>
        <taxon>Glomus</taxon>
    </lineage>
</organism>
<dbReference type="Proteomes" id="UP000265703">
    <property type="component" value="Unassembled WGS sequence"/>
</dbReference>
<dbReference type="AlphaFoldDB" id="A0A397SPY8"/>
<evidence type="ECO:0000313" key="1">
    <source>
        <dbReference type="EMBL" id="RIA86676.1"/>
    </source>
</evidence>
<comment type="caution">
    <text evidence="1">The sequence shown here is derived from an EMBL/GenBank/DDBJ whole genome shotgun (WGS) entry which is preliminary data.</text>
</comment>
<dbReference type="EMBL" id="QKYT01000350">
    <property type="protein sequence ID" value="RIA86676.1"/>
    <property type="molecule type" value="Genomic_DNA"/>
</dbReference>
<keyword evidence="2" id="KW-1185">Reference proteome</keyword>
<proteinExistence type="predicted"/>
<reference evidence="1 2" key="1">
    <citation type="submission" date="2018-06" db="EMBL/GenBank/DDBJ databases">
        <title>Comparative genomics reveals the genomic features of Rhizophagus irregularis, R. cerebriforme, R. diaphanum and Gigaspora rosea, and their symbiotic lifestyle signature.</title>
        <authorList>
            <person name="Morin E."/>
            <person name="San Clemente H."/>
            <person name="Chen E.C.H."/>
            <person name="De La Providencia I."/>
            <person name="Hainaut M."/>
            <person name="Kuo A."/>
            <person name="Kohler A."/>
            <person name="Murat C."/>
            <person name="Tang N."/>
            <person name="Roy S."/>
            <person name="Loubradou J."/>
            <person name="Henrissat B."/>
            <person name="Grigoriev I.V."/>
            <person name="Corradi N."/>
            <person name="Roux C."/>
            <person name="Martin F.M."/>
        </authorList>
    </citation>
    <scope>NUCLEOTIDE SEQUENCE [LARGE SCALE GENOMIC DNA]</scope>
    <source>
        <strain evidence="1 2">DAOM 227022</strain>
    </source>
</reference>
<gene>
    <name evidence="1" type="ORF">C1645_828899</name>
</gene>